<evidence type="ECO:0000313" key="2">
    <source>
        <dbReference type="Proteomes" id="UP000026714"/>
    </source>
</evidence>
<comment type="caution">
    <text evidence="1">The sequence shown here is derived from an EMBL/GenBank/DDBJ whole genome shotgun (WGS) entry which is preliminary data.</text>
</comment>
<evidence type="ECO:0000313" key="1">
    <source>
        <dbReference type="EMBL" id="KDB52458.1"/>
    </source>
</evidence>
<dbReference type="eggNOG" id="ENOG5033U02">
    <property type="taxonomic scope" value="Bacteria"/>
</dbReference>
<dbReference type="STRING" id="34103.SAMN05421778_11699"/>
<dbReference type="Proteomes" id="UP000026714">
    <property type="component" value="Unassembled WGS sequence"/>
</dbReference>
<proteinExistence type="predicted"/>
<gene>
    <name evidence="1" type="ORF">X805_19090</name>
</gene>
<dbReference type="EMBL" id="AZRA01000049">
    <property type="protein sequence ID" value="KDB52458.1"/>
    <property type="molecule type" value="Genomic_DNA"/>
</dbReference>
<accession>A0A059KMX4</accession>
<evidence type="ECO:0008006" key="3">
    <source>
        <dbReference type="Google" id="ProtNLM"/>
    </source>
</evidence>
<dbReference type="AlphaFoldDB" id="A0A059KMX4"/>
<keyword evidence="2" id="KW-1185">Reference proteome</keyword>
<dbReference type="InterPro" id="IPR029058">
    <property type="entry name" value="AB_hydrolase_fold"/>
</dbReference>
<organism evidence="1 2">
    <name type="scientific">Sphaerotilus natans subsp. natans DSM 6575</name>
    <dbReference type="NCBI Taxonomy" id="1286631"/>
    <lineage>
        <taxon>Bacteria</taxon>
        <taxon>Pseudomonadati</taxon>
        <taxon>Pseudomonadota</taxon>
        <taxon>Betaproteobacteria</taxon>
        <taxon>Burkholderiales</taxon>
        <taxon>Sphaerotilaceae</taxon>
        <taxon>Sphaerotilus</taxon>
    </lineage>
</organism>
<protein>
    <recommendedName>
        <fullName evidence="3">Alpha/beta hydrolase</fullName>
    </recommendedName>
</protein>
<name>A0A059KMX4_9BURK</name>
<dbReference type="SUPFAM" id="SSF53474">
    <property type="entry name" value="alpha/beta-Hydrolases"/>
    <property type="match status" value="1"/>
</dbReference>
<dbReference type="RefSeq" id="WP_051631845.1">
    <property type="nucleotide sequence ID" value="NZ_AZRA01000049.1"/>
</dbReference>
<reference evidence="1 2" key="1">
    <citation type="journal article" date="2014" name="FEMS Microbiol. Ecol.">
        <title>Sphaerotilus natans encrusted with nanoball-shaped Fe(III) oxide minerals formed by nitrate-reducing mixotrophic Fe(II) oxidation.</title>
        <authorList>
            <person name="Park S."/>
            <person name="Kim D.H."/>
            <person name="Lee J.H."/>
            <person name="Hur H.G."/>
        </authorList>
    </citation>
    <scope>NUCLEOTIDE SEQUENCE [LARGE SCALE GENOMIC DNA]</scope>
    <source>
        <strain evidence="1 2">DSM 6575</strain>
    </source>
</reference>
<sequence length="394" mass="43724">MSARLLPARWRELRESLALEPDMIDPGGPLDGVIGKIEAWLARVAPDVSAGTARRLVLQLAGHLFPAQARPNTADIVDLAVHRCLQPGAPRPPAHATYADWKAVTDPWLADTSSAVAPALAGALPLRDEVCKLVFAMLAGRMPFSREYVLKHYERTLHGKPFLLFPAPTGTVRRLVVLFSGFAGRKTFNRYSWYWDESEAWQGDTARLFLCDESSHWYVGPADRDERGVWRDIILSTLKSLGLQRSQVITLGGSMGGYGALRLAIELGLRAAIAVNPQLDLRSALRYKEDSWERQIRACGPNFQDIADLIHRHESCPVLYLEHSQSPCDSSGVTEVLQALREHGGLVIEHTTCDRHHQSDRPSREQIESLIRFVESFPQACAGPTTTPTDLARS</sequence>
<dbReference type="Gene3D" id="3.40.50.1820">
    <property type="entry name" value="alpha/beta hydrolase"/>
    <property type="match status" value="1"/>
</dbReference>